<dbReference type="GO" id="GO:0003960">
    <property type="term" value="F:quinone reductase (NADPH) activity"/>
    <property type="evidence" value="ECO:0007669"/>
    <property type="project" value="UniProtKB-EC"/>
</dbReference>
<dbReference type="SMART" id="SM00829">
    <property type="entry name" value="PKS_ER"/>
    <property type="match status" value="1"/>
</dbReference>
<dbReference type="InterPro" id="IPR002364">
    <property type="entry name" value="Quin_OxRdtase/zeta-crystal_CS"/>
</dbReference>
<dbReference type="Proteomes" id="UP000215033">
    <property type="component" value="Chromosome 1"/>
</dbReference>
<dbReference type="Gene3D" id="3.90.180.10">
    <property type="entry name" value="Medium-chain alcohol dehydrogenases, catalytic domain"/>
    <property type="match status" value="1"/>
</dbReference>
<dbReference type="PANTHER" id="PTHR11695">
    <property type="entry name" value="ALCOHOL DEHYDROGENASE RELATED"/>
    <property type="match status" value="1"/>
</dbReference>
<dbReference type="SUPFAM" id="SSF50129">
    <property type="entry name" value="GroES-like"/>
    <property type="match status" value="1"/>
</dbReference>
<feature type="domain" description="Enoyl reductase (ER)" evidence="2">
    <location>
        <begin position="15"/>
        <end position="332"/>
    </location>
</feature>
<name>A0AB38DPA1_9NEIS</name>
<dbReference type="KEGG" id="nzo:SAMEA4504057_0298"/>
<dbReference type="Pfam" id="PF13602">
    <property type="entry name" value="ADH_zinc_N_2"/>
    <property type="match status" value="1"/>
</dbReference>
<accession>A0AB38DPA1</accession>
<evidence type="ECO:0000313" key="3">
    <source>
        <dbReference type="EMBL" id="SNU78822.1"/>
    </source>
</evidence>
<dbReference type="GO" id="GO:0008270">
    <property type="term" value="F:zinc ion binding"/>
    <property type="evidence" value="ECO:0007669"/>
    <property type="project" value="InterPro"/>
</dbReference>
<gene>
    <name evidence="3" type="ORF">SAMEA4504057_00298</name>
</gene>
<dbReference type="RefSeq" id="WP_197697458.1">
    <property type="nucleotide sequence ID" value="NZ_LT906434.1"/>
</dbReference>
<dbReference type="InterPro" id="IPR050700">
    <property type="entry name" value="YIM1/Zinc_Alcohol_DH_Fams"/>
</dbReference>
<dbReference type="PROSITE" id="PS01162">
    <property type="entry name" value="QOR_ZETA_CRYSTAL"/>
    <property type="match status" value="1"/>
</dbReference>
<evidence type="ECO:0000259" key="2">
    <source>
        <dbReference type="SMART" id="SM00829"/>
    </source>
</evidence>
<dbReference type="InterPro" id="IPR020843">
    <property type="entry name" value="ER"/>
</dbReference>
<dbReference type="InterPro" id="IPR011032">
    <property type="entry name" value="GroES-like_sf"/>
</dbReference>
<dbReference type="InterPro" id="IPR036291">
    <property type="entry name" value="NAD(P)-bd_dom_sf"/>
</dbReference>
<dbReference type="Pfam" id="PF08240">
    <property type="entry name" value="ADH_N"/>
    <property type="match status" value="1"/>
</dbReference>
<organism evidence="3 4">
    <name type="scientific">Neisseria zoodegmatis</name>
    <dbReference type="NCBI Taxonomy" id="326523"/>
    <lineage>
        <taxon>Bacteria</taxon>
        <taxon>Pseudomonadati</taxon>
        <taxon>Pseudomonadota</taxon>
        <taxon>Betaproteobacteria</taxon>
        <taxon>Neisseriales</taxon>
        <taxon>Neisseriaceae</taxon>
        <taxon>Neisseria</taxon>
    </lineage>
</organism>
<dbReference type="PANTHER" id="PTHR11695:SF294">
    <property type="entry name" value="RETICULON-4-INTERACTING PROTEIN 1, MITOCHONDRIAL"/>
    <property type="match status" value="1"/>
</dbReference>
<evidence type="ECO:0000256" key="1">
    <source>
        <dbReference type="ARBA" id="ARBA00023002"/>
    </source>
</evidence>
<proteinExistence type="predicted"/>
<keyword evidence="1 3" id="KW-0560">Oxidoreductase</keyword>
<dbReference type="Gene3D" id="3.40.50.720">
    <property type="entry name" value="NAD(P)-binding Rossmann-like Domain"/>
    <property type="match status" value="1"/>
</dbReference>
<sequence>MQTMQAMTISRYGKTPLQTSTVPMPEIGDHDVLVAIHAASVNPIDFKIRDGKVKILLHYDMPLILGNDFAGTVVKTGKAVQRFKTGDAVYGRPAKSRIGTFAEYIAVHEDDIAAKPANLSFAEAASIPLVGLTAYQAFYEALRLKAGDKILIHAGAGGLGTFAIQLAKHIGAYVATTAGPAGHDLVARLGADHIINYREENFAEVLHAYDAVLDTLGGDALKQSFRILKPGGHIVSVSALPTARFACEWRLPTWKQWLFAAATLPLQRLEKSHRVRYDFLFMRASGKQLAEITRLIEAGAIVPVIDRVFPFAETQAALDYAESGRAKGKIVVQLVPEQAV</sequence>
<dbReference type="EC" id="1.6.5.5" evidence="3"/>
<dbReference type="SUPFAM" id="SSF51735">
    <property type="entry name" value="NAD(P)-binding Rossmann-fold domains"/>
    <property type="match status" value="1"/>
</dbReference>
<reference evidence="3 4" key="1">
    <citation type="submission" date="2017-06" db="EMBL/GenBank/DDBJ databases">
        <authorList>
            <consortium name="Pathogen Informatics"/>
        </authorList>
    </citation>
    <scope>NUCLEOTIDE SEQUENCE [LARGE SCALE GENOMIC DNA]</scope>
    <source>
        <strain evidence="3 4">NCTC12230</strain>
    </source>
</reference>
<dbReference type="InterPro" id="IPR013154">
    <property type="entry name" value="ADH-like_N"/>
</dbReference>
<evidence type="ECO:0000313" key="4">
    <source>
        <dbReference type="Proteomes" id="UP000215033"/>
    </source>
</evidence>
<dbReference type="AlphaFoldDB" id="A0AB38DPA1"/>
<dbReference type="EMBL" id="LT906434">
    <property type="protein sequence ID" value="SNU78822.1"/>
    <property type="molecule type" value="Genomic_DNA"/>
</dbReference>
<dbReference type="CDD" id="cd05289">
    <property type="entry name" value="MDR_like_2"/>
    <property type="match status" value="1"/>
</dbReference>
<protein>
    <submittedName>
        <fullName evidence="3">Zinc-binding alcohol dehydrogenase family protein</fullName>
        <ecNumber evidence="3">1.6.5.5</ecNumber>
    </submittedName>
</protein>